<dbReference type="Proteomes" id="UP000295724">
    <property type="component" value="Unassembled WGS sequence"/>
</dbReference>
<sequence length="314" mass="35819">MFKLSMAVISFLTLLMVSHSAFADSDLQESADNLYQQEKWSDAINVYLKLTEAEPNNEMNWYRLAHAHIQLKQGDEALKANNKLINGNQIPPGLVLYQRAIALSQVGQQKAMWESLEQSADAGFSNLKELENNPQWAEYKDSEHFLKITQKVDKNVRPCLYGKHYNDFDFWLGRWEVYGNAEKAGPLYGHNTISKTEQGCLIMEQWQGASGSTGTSMNYYDGIIGQWVQRWVSGGGTIIDYAGGLIELDNNNKAMQLVGKIYYASSKQQPQIRDFRGTWTPLNDGVVQQFFEESIDGGKTWYVWFNGFYFPLNE</sequence>
<feature type="signal peptide" evidence="1">
    <location>
        <begin position="1"/>
        <end position="23"/>
    </location>
</feature>
<dbReference type="EMBL" id="SNZB01000002">
    <property type="protein sequence ID" value="TDR22809.1"/>
    <property type="molecule type" value="Genomic_DNA"/>
</dbReference>
<dbReference type="InterPro" id="IPR011990">
    <property type="entry name" value="TPR-like_helical_dom_sf"/>
</dbReference>
<comment type="caution">
    <text evidence="2">The sequence shown here is derived from an EMBL/GenBank/DDBJ whole genome shotgun (WGS) entry which is preliminary data.</text>
</comment>
<dbReference type="Gene3D" id="1.25.40.10">
    <property type="entry name" value="Tetratricopeptide repeat domain"/>
    <property type="match status" value="1"/>
</dbReference>
<keyword evidence="1" id="KW-0732">Signal</keyword>
<organism evidence="2 3">
    <name type="scientific">Marinicella litoralis</name>
    <dbReference type="NCBI Taxonomy" id="644220"/>
    <lineage>
        <taxon>Bacteria</taxon>
        <taxon>Pseudomonadati</taxon>
        <taxon>Pseudomonadota</taxon>
        <taxon>Gammaproteobacteria</taxon>
        <taxon>Lysobacterales</taxon>
        <taxon>Marinicellaceae</taxon>
        <taxon>Marinicella</taxon>
    </lineage>
</organism>
<dbReference type="AlphaFoldDB" id="A0A4R6XW62"/>
<evidence type="ECO:0000256" key="1">
    <source>
        <dbReference type="SAM" id="SignalP"/>
    </source>
</evidence>
<dbReference type="OrthoDB" id="8902597at2"/>
<gene>
    <name evidence="2" type="ORF">C8D91_1302</name>
</gene>
<proteinExistence type="predicted"/>
<keyword evidence="3" id="KW-1185">Reference proteome</keyword>
<feature type="chain" id="PRO_5020385035" description="Tetratricopeptide repeat protein" evidence="1">
    <location>
        <begin position="24"/>
        <end position="314"/>
    </location>
</feature>
<accession>A0A4R6XW62</accession>
<dbReference type="SUPFAM" id="SSF48452">
    <property type="entry name" value="TPR-like"/>
    <property type="match status" value="1"/>
</dbReference>
<reference evidence="2 3" key="1">
    <citation type="submission" date="2019-03" db="EMBL/GenBank/DDBJ databases">
        <title>Genomic Encyclopedia of Type Strains, Phase IV (KMG-IV): sequencing the most valuable type-strain genomes for metagenomic binning, comparative biology and taxonomic classification.</title>
        <authorList>
            <person name="Goeker M."/>
        </authorList>
    </citation>
    <scope>NUCLEOTIDE SEQUENCE [LARGE SCALE GENOMIC DNA]</scope>
    <source>
        <strain evidence="2 3">DSM 25488</strain>
    </source>
</reference>
<name>A0A4R6XW62_9GAMM</name>
<evidence type="ECO:0000313" key="3">
    <source>
        <dbReference type="Proteomes" id="UP000295724"/>
    </source>
</evidence>
<protein>
    <recommendedName>
        <fullName evidence="4">Tetratricopeptide repeat protein</fullName>
    </recommendedName>
</protein>
<evidence type="ECO:0000313" key="2">
    <source>
        <dbReference type="EMBL" id="TDR22809.1"/>
    </source>
</evidence>
<evidence type="ECO:0008006" key="4">
    <source>
        <dbReference type="Google" id="ProtNLM"/>
    </source>
</evidence>
<dbReference type="RefSeq" id="WP_099019423.1">
    <property type="nucleotide sequence ID" value="NZ_NIHB01000002.1"/>
</dbReference>